<proteinExistence type="predicted"/>
<evidence type="ECO:0000313" key="1">
    <source>
        <dbReference type="EMBL" id="DAE02274.1"/>
    </source>
</evidence>
<organism evidence="1">
    <name type="scientific">Herelleviridae sp. cttEB8</name>
    <dbReference type="NCBI Taxonomy" id="2825832"/>
    <lineage>
        <taxon>Viruses</taxon>
        <taxon>Duplodnaviria</taxon>
        <taxon>Heunggongvirae</taxon>
        <taxon>Uroviricota</taxon>
        <taxon>Caudoviricetes</taxon>
        <taxon>Herelleviridae</taxon>
    </lineage>
</organism>
<dbReference type="EMBL" id="BK015344">
    <property type="protein sequence ID" value="DAE02274.1"/>
    <property type="molecule type" value="Genomic_DNA"/>
</dbReference>
<name>A0A8S5P5K9_9CAUD</name>
<accession>A0A8S5P5K9</accession>
<reference evidence="1" key="1">
    <citation type="journal article" date="2021" name="Proc. Natl. Acad. Sci. U.S.A.">
        <title>A Catalog of Tens of Thousands of Viruses from Human Metagenomes Reveals Hidden Associations with Chronic Diseases.</title>
        <authorList>
            <person name="Tisza M.J."/>
            <person name="Buck C.B."/>
        </authorList>
    </citation>
    <scope>NUCLEOTIDE SEQUENCE</scope>
    <source>
        <strain evidence="1">CttEB8</strain>
    </source>
</reference>
<sequence length="56" mass="6566">MKKFNARLGRMVTYNFYPVKKFVIEKINPNGTLDLAIGTWKILHVKVEDVCRKVNK</sequence>
<protein>
    <submittedName>
        <fullName evidence="1">Uncharacterized protein</fullName>
    </submittedName>
</protein>